<evidence type="ECO:0000256" key="1">
    <source>
        <dbReference type="SAM" id="SignalP"/>
    </source>
</evidence>
<name>A0A397ZMJ5_BRACM</name>
<dbReference type="OrthoDB" id="1057775at2759"/>
<organism evidence="2 3">
    <name type="scientific">Brassica campestris</name>
    <name type="common">Field mustard</name>
    <dbReference type="NCBI Taxonomy" id="3711"/>
    <lineage>
        <taxon>Eukaryota</taxon>
        <taxon>Viridiplantae</taxon>
        <taxon>Streptophyta</taxon>
        <taxon>Embryophyta</taxon>
        <taxon>Tracheophyta</taxon>
        <taxon>Spermatophyta</taxon>
        <taxon>Magnoliopsida</taxon>
        <taxon>eudicotyledons</taxon>
        <taxon>Gunneridae</taxon>
        <taxon>Pentapetalae</taxon>
        <taxon>rosids</taxon>
        <taxon>malvids</taxon>
        <taxon>Brassicales</taxon>
        <taxon>Brassicaceae</taxon>
        <taxon>Brassiceae</taxon>
        <taxon>Brassica</taxon>
    </lineage>
</organism>
<keyword evidence="1" id="KW-0732">Signal</keyword>
<sequence length="75" mass="8299">MATLKTISVLYLVLSIILVFEGIAISTEDVSSQENSSENVISYDAMRANHAWGCSPKYPQFCNKTQANPYTNPKV</sequence>
<dbReference type="PANTHER" id="PTHR34270">
    <property type="entry name" value="PROTEIN RALF-LIKE 15-RELATED"/>
    <property type="match status" value="1"/>
</dbReference>
<dbReference type="AlphaFoldDB" id="A0A397ZMJ5"/>
<protein>
    <submittedName>
        <fullName evidence="2">Uncharacterized protein</fullName>
    </submittedName>
</protein>
<evidence type="ECO:0000313" key="3">
    <source>
        <dbReference type="Proteomes" id="UP000264353"/>
    </source>
</evidence>
<evidence type="ECO:0000313" key="2">
    <source>
        <dbReference type="EMBL" id="RID66879.1"/>
    </source>
</evidence>
<dbReference type="PANTHER" id="PTHR34270:SF16">
    <property type="entry name" value="TRANSMEMBRANE PROTEIN"/>
    <property type="match status" value="1"/>
</dbReference>
<gene>
    <name evidence="2" type="ORF">BRARA_D01991</name>
</gene>
<reference evidence="2 3" key="1">
    <citation type="submission" date="2018-06" db="EMBL/GenBank/DDBJ databases">
        <title>WGS assembly of Brassica rapa FPsc.</title>
        <authorList>
            <person name="Bowman J."/>
            <person name="Kohchi T."/>
            <person name="Yamato K."/>
            <person name="Jenkins J."/>
            <person name="Shu S."/>
            <person name="Ishizaki K."/>
            <person name="Yamaoka S."/>
            <person name="Nishihama R."/>
            <person name="Nakamura Y."/>
            <person name="Berger F."/>
            <person name="Adam C."/>
            <person name="Aki S."/>
            <person name="Althoff F."/>
            <person name="Araki T."/>
            <person name="Arteaga-Vazquez M."/>
            <person name="Balasubrmanian S."/>
            <person name="Bauer D."/>
            <person name="Boehm C."/>
            <person name="Briginshaw L."/>
            <person name="Caballero-Perez J."/>
            <person name="Catarino B."/>
            <person name="Chen F."/>
            <person name="Chiyoda S."/>
            <person name="Chovatia M."/>
            <person name="Davies K."/>
            <person name="Delmans M."/>
            <person name="Demura T."/>
            <person name="Dierschke T."/>
            <person name="Dolan L."/>
            <person name="Dorantes-Acosta A."/>
            <person name="Eklund D."/>
            <person name="Florent S."/>
            <person name="Flores-Sandoval E."/>
            <person name="Fujiyama A."/>
            <person name="Fukuzawa H."/>
            <person name="Galik B."/>
            <person name="Grimanelli D."/>
            <person name="Grimwood J."/>
            <person name="Grossniklaus U."/>
            <person name="Hamada T."/>
            <person name="Haseloff J."/>
            <person name="Hetherington A."/>
            <person name="Higo A."/>
            <person name="Hirakawa Y."/>
            <person name="Hundley H."/>
            <person name="Ikeda Y."/>
            <person name="Inoue K."/>
            <person name="Inoue S."/>
            <person name="Ishida S."/>
            <person name="Jia Q."/>
            <person name="Kakita M."/>
            <person name="Kanazawa T."/>
            <person name="Kawai Y."/>
            <person name="Kawashima T."/>
            <person name="Kennedy M."/>
            <person name="Kinose K."/>
            <person name="Kinoshita T."/>
            <person name="Kohara Y."/>
            <person name="Koide E."/>
            <person name="Komatsu K."/>
            <person name="Kopischke S."/>
            <person name="Kubo M."/>
            <person name="Kyozuka J."/>
            <person name="Lagercrantz U."/>
            <person name="Lin S."/>
            <person name="Lindquist E."/>
            <person name="Lipzen A."/>
            <person name="Lu C."/>
            <person name="Luna E."/>
            <person name="Martienssen R."/>
            <person name="Minamino N."/>
            <person name="Mizutani M."/>
            <person name="Mizutani M."/>
            <person name="Mochizuki N."/>
            <person name="Monte I."/>
            <person name="Mosher R."/>
            <person name="Nagasaki H."/>
            <person name="Nakagami H."/>
            <person name="Naramoto S."/>
            <person name="Nishitani K."/>
            <person name="Ohtani M."/>
            <person name="Okamoto T."/>
            <person name="Okumura M."/>
            <person name="Phillips J."/>
            <person name="Pollak B."/>
            <person name="Reinders A."/>
            <person name="Roevekamp M."/>
            <person name="Sano R."/>
            <person name="Sawa S."/>
            <person name="Schmid M."/>
            <person name="Shirakawa M."/>
            <person name="Solano R."/>
            <person name="Spunde A."/>
            <person name="Suetsugu N."/>
            <person name="Sugano S."/>
            <person name="Sugiyama A."/>
            <person name="Sun R."/>
            <person name="Suzuki Y."/>
            <person name="Takenaka M."/>
            <person name="Takezawa D."/>
            <person name="Tomogane H."/>
            <person name="Tsuzuki M."/>
            <person name="Ueda T."/>
            <person name="Umeda M."/>
            <person name="Ward J."/>
            <person name="Watanabe Y."/>
            <person name="Yazaki K."/>
            <person name="Yokoyama R."/>
            <person name="Yoshitake Y."/>
            <person name="Yotsui I."/>
            <person name="Zachgo S."/>
            <person name="Schmutz J."/>
        </authorList>
    </citation>
    <scope>NUCLEOTIDE SEQUENCE [LARGE SCALE GENOMIC DNA]</scope>
    <source>
        <strain evidence="3">cv. B-3</strain>
    </source>
</reference>
<accession>A0A397ZMJ5</accession>
<feature type="signal peptide" evidence="1">
    <location>
        <begin position="1"/>
        <end position="26"/>
    </location>
</feature>
<feature type="chain" id="PRO_5017444838" evidence="1">
    <location>
        <begin position="27"/>
        <end position="75"/>
    </location>
</feature>
<proteinExistence type="predicted"/>
<dbReference type="Proteomes" id="UP000264353">
    <property type="component" value="Chromosome A4"/>
</dbReference>
<dbReference type="EMBL" id="CM010631">
    <property type="protein sequence ID" value="RID66879.1"/>
    <property type="molecule type" value="Genomic_DNA"/>
</dbReference>